<protein>
    <recommendedName>
        <fullName evidence="3">Transposase</fullName>
    </recommendedName>
</protein>
<proteinExistence type="predicted"/>
<name>A0ABQ2SC26_9DEIO</name>
<reference evidence="2" key="1">
    <citation type="journal article" date="2019" name="Int. J. Syst. Evol. Microbiol.">
        <title>The Global Catalogue of Microorganisms (GCM) 10K type strain sequencing project: providing services to taxonomists for standard genome sequencing and annotation.</title>
        <authorList>
            <consortium name="The Broad Institute Genomics Platform"/>
            <consortium name="The Broad Institute Genome Sequencing Center for Infectious Disease"/>
            <person name="Wu L."/>
            <person name="Ma J."/>
        </authorList>
    </citation>
    <scope>NUCLEOTIDE SEQUENCE [LARGE SCALE GENOMIC DNA]</scope>
    <source>
        <strain evidence="2">JCM 31405</strain>
    </source>
</reference>
<dbReference type="Proteomes" id="UP000644548">
    <property type="component" value="Unassembled WGS sequence"/>
</dbReference>
<keyword evidence="2" id="KW-1185">Reference proteome</keyword>
<comment type="caution">
    <text evidence="1">The sequence shown here is derived from an EMBL/GenBank/DDBJ whole genome shotgun (WGS) entry which is preliminary data.</text>
</comment>
<evidence type="ECO:0008006" key="3">
    <source>
        <dbReference type="Google" id="ProtNLM"/>
    </source>
</evidence>
<organism evidence="1 2">
    <name type="scientific">Deinococcus sedimenti</name>
    <dbReference type="NCBI Taxonomy" id="1867090"/>
    <lineage>
        <taxon>Bacteria</taxon>
        <taxon>Thermotogati</taxon>
        <taxon>Deinococcota</taxon>
        <taxon>Deinococci</taxon>
        <taxon>Deinococcales</taxon>
        <taxon>Deinococcaceae</taxon>
        <taxon>Deinococcus</taxon>
    </lineage>
</organism>
<evidence type="ECO:0000313" key="2">
    <source>
        <dbReference type="Proteomes" id="UP000644548"/>
    </source>
</evidence>
<accession>A0ABQ2SC26</accession>
<evidence type="ECO:0000313" key="1">
    <source>
        <dbReference type="EMBL" id="GGS11818.1"/>
    </source>
</evidence>
<sequence length="95" mass="10561">MTIPEPADLQRTELTRHFKACVTFLRYDMLQRVVDVLFAMVTAKSVNQSDLCAHLPGVSSIDAKKRRGERGCRDPQLTESVSAWTARLGSAASRP</sequence>
<dbReference type="EMBL" id="BMQN01000039">
    <property type="protein sequence ID" value="GGS11818.1"/>
    <property type="molecule type" value="Genomic_DNA"/>
</dbReference>
<gene>
    <name evidence="1" type="ORF">GCM10008960_42050</name>
</gene>